<organism evidence="4">
    <name type="scientific">hydrothermal vent metagenome</name>
    <dbReference type="NCBI Taxonomy" id="652676"/>
    <lineage>
        <taxon>unclassified sequences</taxon>
        <taxon>metagenomes</taxon>
        <taxon>ecological metagenomes</taxon>
    </lineage>
</organism>
<dbReference type="Pfam" id="PF01668">
    <property type="entry name" value="SmpB"/>
    <property type="match status" value="1"/>
</dbReference>
<keyword evidence="2" id="KW-0694">RNA-binding</keyword>
<dbReference type="PROSITE" id="PS01317">
    <property type="entry name" value="SSRP"/>
    <property type="match status" value="1"/>
</dbReference>
<dbReference type="NCBIfam" id="TIGR00086">
    <property type="entry name" value="smpB"/>
    <property type="match status" value="1"/>
</dbReference>
<feature type="region of interest" description="Disordered" evidence="3">
    <location>
        <begin position="132"/>
        <end position="159"/>
    </location>
</feature>
<dbReference type="Gene3D" id="2.40.280.10">
    <property type="match status" value="1"/>
</dbReference>
<accession>A0A1W1CQB8</accession>
<evidence type="ECO:0000256" key="2">
    <source>
        <dbReference type="ARBA" id="ARBA00022884"/>
    </source>
</evidence>
<dbReference type="InterPro" id="IPR023620">
    <property type="entry name" value="SmpB"/>
</dbReference>
<evidence type="ECO:0000313" key="4">
    <source>
        <dbReference type="EMBL" id="SFV67969.1"/>
    </source>
</evidence>
<dbReference type="GO" id="GO:0070930">
    <property type="term" value="P:trans-translation-dependent protein tagging"/>
    <property type="evidence" value="ECO:0007669"/>
    <property type="project" value="TreeGrafter"/>
</dbReference>
<dbReference type="GO" id="GO:0003723">
    <property type="term" value="F:RNA binding"/>
    <property type="evidence" value="ECO:0007669"/>
    <property type="project" value="UniProtKB-KW"/>
</dbReference>
<dbReference type="PANTHER" id="PTHR30308">
    <property type="entry name" value="TMRNA-BINDING COMPONENT OF TRANS-TRANSLATION TAGGING COMPLEX"/>
    <property type="match status" value="1"/>
</dbReference>
<protein>
    <submittedName>
        <fullName evidence="4">TmRNA-binding protein SmpB</fullName>
    </submittedName>
</protein>
<evidence type="ECO:0000256" key="1">
    <source>
        <dbReference type="ARBA" id="ARBA00022490"/>
    </source>
</evidence>
<sequence>MAKKKKTNNDNLIAQNKKARFDYFIEDTLEAGLSLEGWEVKSLRQKKVQLKESYVIFKNNNLWLFGAHISPLLTASTHINTDPTRTRKLLLHRKEINKIRDKINQKGATAVALKLYWARGNVKLELGIAKGKKEHDKRQSIKEKDWARDKSRLLKTAQR</sequence>
<dbReference type="HAMAP" id="MF_00023">
    <property type="entry name" value="SmpB"/>
    <property type="match status" value="1"/>
</dbReference>
<dbReference type="InterPro" id="IPR020081">
    <property type="entry name" value="SsrA-bd_prot_CS"/>
</dbReference>
<dbReference type="GO" id="GO:0005829">
    <property type="term" value="C:cytosol"/>
    <property type="evidence" value="ECO:0007669"/>
    <property type="project" value="TreeGrafter"/>
</dbReference>
<feature type="compositionally biased region" description="Basic and acidic residues" evidence="3">
    <location>
        <begin position="132"/>
        <end position="152"/>
    </location>
</feature>
<keyword evidence="1" id="KW-0963">Cytoplasm</keyword>
<dbReference type="EMBL" id="FPHJ01000059">
    <property type="protein sequence ID" value="SFV67969.1"/>
    <property type="molecule type" value="Genomic_DNA"/>
</dbReference>
<dbReference type="SUPFAM" id="SSF74982">
    <property type="entry name" value="Small protein B (SmpB)"/>
    <property type="match status" value="1"/>
</dbReference>
<dbReference type="PANTHER" id="PTHR30308:SF2">
    <property type="entry name" value="SSRA-BINDING PROTEIN"/>
    <property type="match status" value="1"/>
</dbReference>
<proteinExistence type="inferred from homology"/>
<gene>
    <name evidence="4" type="ORF">MNB_SUP05-5-449</name>
</gene>
<name>A0A1W1CQB8_9ZZZZ</name>
<dbReference type="InterPro" id="IPR000037">
    <property type="entry name" value="SsrA-bd_prot"/>
</dbReference>
<dbReference type="AlphaFoldDB" id="A0A1W1CQB8"/>
<dbReference type="CDD" id="cd09294">
    <property type="entry name" value="SmpB"/>
    <property type="match status" value="1"/>
</dbReference>
<dbReference type="NCBIfam" id="NF003843">
    <property type="entry name" value="PRK05422.1"/>
    <property type="match status" value="1"/>
</dbReference>
<evidence type="ECO:0000256" key="3">
    <source>
        <dbReference type="SAM" id="MobiDB-lite"/>
    </source>
</evidence>
<reference evidence="4" key="1">
    <citation type="submission" date="2016-10" db="EMBL/GenBank/DDBJ databases">
        <authorList>
            <person name="de Groot N.N."/>
        </authorList>
    </citation>
    <scope>NUCLEOTIDE SEQUENCE</scope>
</reference>